<protein>
    <submittedName>
        <fullName evidence="3">CocE/NonD family hydrolase</fullName>
    </submittedName>
</protein>
<organism evidence="3 4">
    <name type="scientific">Kineococcus gynurae</name>
    <dbReference type="NCBI Taxonomy" id="452979"/>
    <lineage>
        <taxon>Bacteria</taxon>
        <taxon>Bacillati</taxon>
        <taxon>Actinomycetota</taxon>
        <taxon>Actinomycetes</taxon>
        <taxon>Kineosporiales</taxon>
        <taxon>Kineosporiaceae</taxon>
        <taxon>Kineococcus</taxon>
    </lineage>
</organism>
<dbReference type="Gene3D" id="2.60.120.260">
    <property type="entry name" value="Galactose-binding domain-like"/>
    <property type="match status" value="1"/>
</dbReference>
<dbReference type="NCBIfam" id="TIGR00976">
    <property type="entry name" value="CocE_NonD"/>
    <property type="match status" value="1"/>
</dbReference>
<dbReference type="InterPro" id="IPR000383">
    <property type="entry name" value="Xaa-Pro-like_dom"/>
</dbReference>
<dbReference type="InterPro" id="IPR050585">
    <property type="entry name" value="Xaa-Pro_dipeptidyl-ppase/CocE"/>
</dbReference>
<dbReference type="RefSeq" id="WP_380138070.1">
    <property type="nucleotide sequence ID" value="NZ_JBHLUI010000008.1"/>
</dbReference>
<dbReference type="Proteomes" id="UP001589748">
    <property type="component" value="Unassembled WGS sequence"/>
</dbReference>
<dbReference type="SUPFAM" id="SSF49785">
    <property type="entry name" value="Galactose-binding domain-like"/>
    <property type="match status" value="1"/>
</dbReference>
<dbReference type="SMART" id="SM00939">
    <property type="entry name" value="PepX_C"/>
    <property type="match status" value="1"/>
</dbReference>
<evidence type="ECO:0000256" key="1">
    <source>
        <dbReference type="ARBA" id="ARBA00022801"/>
    </source>
</evidence>
<feature type="domain" description="Xaa-Pro dipeptidyl-peptidase C-terminal" evidence="2">
    <location>
        <begin position="273"/>
        <end position="514"/>
    </location>
</feature>
<keyword evidence="1 3" id="KW-0378">Hydrolase</keyword>
<dbReference type="PANTHER" id="PTHR43056:SF10">
    <property type="entry name" value="COCE_NOND FAMILY, PUTATIVE (AFU_ORTHOLOGUE AFUA_7G00600)-RELATED"/>
    <property type="match status" value="1"/>
</dbReference>
<dbReference type="Pfam" id="PF02129">
    <property type="entry name" value="Peptidase_S15"/>
    <property type="match status" value="1"/>
</dbReference>
<evidence type="ECO:0000313" key="3">
    <source>
        <dbReference type="EMBL" id="MFB9378057.1"/>
    </source>
</evidence>
<evidence type="ECO:0000313" key="4">
    <source>
        <dbReference type="Proteomes" id="UP001589748"/>
    </source>
</evidence>
<dbReference type="SUPFAM" id="SSF53474">
    <property type="entry name" value="alpha/beta-Hydrolases"/>
    <property type="match status" value="1"/>
</dbReference>
<accession>A0ABV5LVD6</accession>
<dbReference type="Pfam" id="PF08530">
    <property type="entry name" value="PepX_C"/>
    <property type="match status" value="1"/>
</dbReference>
<proteinExistence type="predicted"/>
<dbReference type="InterPro" id="IPR013736">
    <property type="entry name" value="Xaa-Pro_dipept_C"/>
</dbReference>
<comment type="caution">
    <text evidence="3">The sequence shown here is derived from an EMBL/GenBank/DDBJ whole genome shotgun (WGS) entry which is preliminary data.</text>
</comment>
<dbReference type="PANTHER" id="PTHR43056">
    <property type="entry name" value="PEPTIDASE S9 PROLYL OLIGOPEPTIDASE"/>
    <property type="match status" value="1"/>
</dbReference>
<keyword evidence="4" id="KW-1185">Reference proteome</keyword>
<dbReference type="Gene3D" id="3.40.50.1820">
    <property type="entry name" value="alpha/beta hydrolase"/>
    <property type="match status" value="1"/>
</dbReference>
<dbReference type="InterPro" id="IPR029058">
    <property type="entry name" value="AB_hydrolase_fold"/>
</dbReference>
<dbReference type="EMBL" id="JBHMDM010000007">
    <property type="protein sequence ID" value="MFB9378057.1"/>
    <property type="molecule type" value="Genomic_DNA"/>
</dbReference>
<reference evidence="3 4" key="1">
    <citation type="submission" date="2024-09" db="EMBL/GenBank/DDBJ databases">
        <authorList>
            <person name="Sun Q."/>
            <person name="Mori K."/>
        </authorList>
    </citation>
    <scope>NUCLEOTIDE SEQUENCE [LARGE SCALE GENOMIC DNA]</scope>
    <source>
        <strain evidence="3 4">TISTR 1856</strain>
    </source>
</reference>
<name>A0ABV5LVD6_9ACTN</name>
<dbReference type="InterPro" id="IPR008979">
    <property type="entry name" value="Galactose-bd-like_sf"/>
</dbReference>
<dbReference type="InterPro" id="IPR005674">
    <property type="entry name" value="CocE/Ser_esterase"/>
</dbReference>
<sequence length="651" mass="72004">MRDGTRLSADVWLPVDATENPVPALLEYLPYRKGDRTAVRDAQRHPWYAGHGYASVRVDLRGSGDSEGVMLDEYAEIELADGEEVIAWLAAQAWCSGSVGMFGISWGGFNSLQLAARRPPALKAIVTVCSSDDRYNDDVHYFGGALLSIDMLAWAVTMLAFTARPPDPDRWGPAWRELWETRLDALEPFLDIWLDHQERDAYWRRGSVGEDYPAIEAAVLAVGGWADPYRTTVLRLLENFPGPVRGIVGPWPHQYPDIESPPGPAIGFLQESLRWWDRWLKGIENGVEAEPALRSWMQESVPPATGYVEHPGRWLGEPSWPSPNVEGRRIPLTRWRTAAPVDADGEILVHSPLHTGIDAGRYFPYGNVADLPPDQREEDGRSVTFDLDVTDRLEILGVPVLHLAVRADAAANLAVRVCDVAPDGSSTLVTRGVLNLLKRDGMDRTSPVTPGELMTVAVPLQAIAWAFPPGHRVRVAVSTSYFPWVWPSREDPPVRLVVADGAVELPVRTPASPEPGVGFAPAEQAEPLPVTVTPGGTGPERRVTVEPQDGRWTLQVDPNYAAALHFPDGLTYQENALETYTVRDGDPGSAEAASSWRVRMEREGWTVEFEATGRLTATATHFVTEHTLLARCDGEVVRDRSWRREILRTST</sequence>
<dbReference type="Gene3D" id="1.10.3020.10">
    <property type="entry name" value="alpha-amino acid ester hydrolase ( Helical cap domain)"/>
    <property type="match status" value="1"/>
</dbReference>
<dbReference type="GO" id="GO:0016787">
    <property type="term" value="F:hydrolase activity"/>
    <property type="evidence" value="ECO:0007669"/>
    <property type="project" value="UniProtKB-KW"/>
</dbReference>
<evidence type="ECO:0000259" key="2">
    <source>
        <dbReference type="SMART" id="SM00939"/>
    </source>
</evidence>
<gene>
    <name evidence="3" type="ORF">ACFFVI_13880</name>
</gene>